<dbReference type="PANTHER" id="PTHR30096">
    <property type="entry name" value="4,5-DOPA DIOXYGENASE EXTRADIOL-LIKE PROTEIN"/>
    <property type="match status" value="1"/>
</dbReference>
<dbReference type="Gene3D" id="3.40.830.10">
    <property type="entry name" value="LigB-like"/>
    <property type="match status" value="1"/>
</dbReference>
<evidence type="ECO:0000256" key="2">
    <source>
        <dbReference type="ARBA" id="ARBA00007581"/>
    </source>
</evidence>
<dbReference type="PANTHER" id="PTHR30096:SF0">
    <property type="entry name" value="4,5-DOPA DIOXYGENASE EXTRADIOL-LIKE PROTEIN"/>
    <property type="match status" value="1"/>
</dbReference>
<keyword evidence="3" id="KW-0479">Metal-binding</keyword>
<dbReference type="EMBL" id="CP060714">
    <property type="protein sequence ID" value="QNN57656.1"/>
    <property type="molecule type" value="Genomic_DNA"/>
</dbReference>
<comment type="cofactor">
    <cofactor evidence="1">
        <name>Zn(2+)</name>
        <dbReference type="ChEBI" id="CHEBI:29105"/>
    </cofactor>
</comment>
<dbReference type="RefSeq" id="WP_187597904.1">
    <property type="nucleotide sequence ID" value="NZ_CP060714.1"/>
</dbReference>
<dbReference type="KEGG" id="drg:H9K76_01820"/>
<organism evidence="7 8">
    <name type="scientific">Diaphorobacter ruginosibacter</name>
    <dbReference type="NCBI Taxonomy" id="1715720"/>
    <lineage>
        <taxon>Bacteria</taxon>
        <taxon>Pseudomonadati</taxon>
        <taxon>Pseudomonadota</taxon>
        <taxon>Betaproteobacteria</taxon>
        <taxon>Burkholderiales</taxon>
        <taxon>Comamonadaceae</taxon>
        <taxon>Diaphorobacter</taxon>
    </lineage>
</organism>
<protein>
    <submittedName>
        <fullName evidence="7">4,5-DOPA dioxygenase extradiol</fullName>
        <ecNumber evidence="7">1.13.11.29</ecNumber>
    </submittedName>
</protein>
<reference evidence="7 8" key="1">
    <citation type="submission" date="2020-08" db="EMBL/GenBank/DDBJ databases">
        <title>Genome sequence of Diaphorobacter ruginosibacter DSM 27467T.</title>
        <authorList>
            <person name="Hyun D.-W."/>
            <person name="Bae J.-W."/>
        </authorList>
    </citation>
    <scope>NUCLEOTIDE SEQUENCE [LARGE SCALE GENOMIC DNA]</scope>
    <source>
        <strain evidence="7 8">DSM 27467</strain>
    </source>
</reference>
<dbReference type="AlphaFoldDB" id="A0A7G9RPY1"/>
<dbReference type="InterPro" id="IPR014436">
    <property type="entry name" value="Extradiol_dOase_DODA"/>
</dbReference>
<evidence type="ECO:0000256" key="3">
    <source>
        <dbReference type="ARBA" id="ARBA00022723"/>
    </source>
</evidence>
<feature type="domain" description="Extradiol ring-cleavage dioxygenase class III enzyme subunit B" evidence="6">
    <location>
        <begin position="30"/>
        <end position="268"/>
    </location>
</feature>
<evidence type="ECO:0000313" key="7">
    <source>
        <dbReference type="EMBL" id="QNN57656.1"/>
    </source>
</evidence>
<dbReference type="CDD" id="cd07363">
    <property type="entry name" value="45_DOPA_Dioxygenase"/>
    <property type="match status" value="1"/>
</dbReference>
<dbReference type="GO" id="GO:0008198">
    <property type="term" value="F:ferrous iron binding"/>
    <property type="evidence" value="ECO:0007669"/>
    <property type="project" value="InterPro"/>
</dbReference>
<dbReference type="SUPFAM" id="SSF53213">
    <property type="entry name" value="LigB-like"/>
    <property type="match status" value="1"/>
</dbReference>
<evidence type="ECO:0000256" key="5">
    <source>
        <dbReference type="ARBA" id="ARBA00023002"/>
    </source>
</evidence>
<dbReference type="Proteomes" id="UP000515811">
    <property type="component" value="Chromosome"/>
</dbReference>
<keyword evidence="8" id="KW-1185">Reference proteome</keyword>
<evidence type="ECO:0000256" key="4">
    <source>
        <dbReference type="ARBA" id="ARBA00022833"/>
    </source>
</evidence>
<dbReference type="InterPro" id="IPR004183">
    <property type="entry name" value="Xdiol_dOase_suB"/>
</dbReference>
<sequence length="292" mass="32293">MTTSLLHSADSLAASAGLASLAPSPRMPVLFLGHGSPMNAIEDNAYHRSWQQLGQSLIAQYGKPQLVLCVSAHWLTRDDWQLTGMEFPRTIHDFGGFPPELFAQQYPAPGAPAAALELAQWLNAPQADRPVLVDALEWGLDHGTWGVLKPMFPDADIPVMQLSLVYRRSPQEHFAFGQQLRTLRERGVLIVGSGNIVHNLRALANTESPLQTYDWSQEFDDFVTRQIEQGDLGALARFQDLGRVAQMAHPTHDHFLPLLHAAGAVHDGETPRFFNADFQMASISMRSVIWGA</sequence>
<gene>
    <name evidence="7" type="primary">ygiD</name>
    <name evidence="7" type="ORF">H9K76_01820</name>
</gene>
<name>A0A7G9RPY1_9BURK</name>
<keyword evidence="4" id="KW-0862">Zinc</keyword>
<evidence type="ECO:0000259" key="6">
    <source>
        <dbReference type="Pfam" id="PF02900"/>
    </source>
</evidence>
<dbReference type="GO" id="GO:0008270">
    <property type="term" value="F:zinc ion binding"/>
    <property type="evidence" value="ECO:0007669"/>
    <property type="project" value="InterPro"/>
</dbReference>
<comment type="similarity">
    <text evidence="2">Belongs to the DODA-type extradiol aromatic ring-opening dioxygenase family.</text>
</comment>
<dbReference type="EC" id="1.13.11.29" evidence="7"/>
<dbReference type="Pfam" id="PF02900">
    <property type="entry name" value="LigB"/>
    <property type="match status" value="1"/>
</dbReference>
<dbReference type="PIRSF" id="PIRSF006157">
    <property type="entry name" value="Doxgns_DODA"/>
    <property type="match status" value="1"/>
</dbReference>
<dbReference type="NCBIfam" id="NF007914">
    <property type="entry name" value="PRK10628.1"/>
    <property type="match status" value="1"/>
</dbReference>
<evidence type="ECO:0000256" key="1">
    <source>
        <dbReference type="ARBA" id="ARBA00001947"/>
    </source>
</evidence>
<dbReference type="GO" id="GO:0050297">
    <property type="term" value="F:stizolobate synthase activity"/>
    <property type="evidence" value="ECO:0007669"/>
    <property type="project" value="UniProtKB-EC"/>
</dbReference>
<accession>A0A7G9RPY1</accession>
<keyword evidence="7" id="KW-0223">Dioxygenase</keyword>
<proteinExistence type="inferred from homology"/>
<evidence type="ECO:0000313" key="8">
    <source>
        <dbReference type="Proteomes" id="UP000515811"/>
    </source>
</evidence>
<keyword evidence="5 7" id="KW-0560">Oxidoreductase</keyword>